<feature type="compositionally biased region" description="Basic and acidic residues" evidence="5">
    <location>
        <begin position="70"/>
        <end position="82"/>
    </location>
</feature>
<organism evidence="6 7">
    <name type="scientific">Coemansia umbellata</name>
    <dbReference type="NCBI Taxonomy" id="1424467"/>
    <lineage>
        <taxon>Eukaryota</taxon>
        <taxon>Fungi</taxon>
        <taxon>Fungi incertae sedis</taxon>
        <taxon>Zoopagomycota</taxon>
        <taxon>Kickxellomycotina</taxon>
        <taxon>Kickxellomycetes</taxon>
        <taxon>Kickxellales</taxon>
        <taxon>Kickxellaceae</taxon>
        <taxon>Coemansia</taxon>
    </lineage>
</organism>
<feature type="region of interest" description="Disordered" evidence="5">
    <location>
        <begin position="1"/>
        <end position="104"/>
    </location>
</feature>
<evidence type="ECO:0000256" key="2">
    <source>
        <dbReference type="ARBA" id="ARBA00022540"/>
    </source>
</evidence>
<dbReference type="HAMAP" id="MF_03009">
    <property type="entry name" value="eIF3j"/>
    <property type="match status" value="1"/>
</dbReference>
<evidence type="ECO:0000313" key="7">
    <source>
        <dbReference type="Proteomes" id="UP001151295"/>
    </source>
</evidence>
<dbReference type="PANTHER" id="PTHR21681">
    <property type="entry name" value="EUKARYOTIC TRANSLATION INITIATION FACTOR 3 SUBUNIT J"/>
    <property type="match status" value="1"/>
</dbReference>
<dbReference type="Gene3D" id="1.10.246.60">
    <property type="entry name" value="Eukaryotic translation initiation factor 3 like domains"/>
    <property type="match status" value="1"/>
</dbReference>
<comment type="subcellular location">
    <subcellularLocation>
        <location evidence="4">Cytoplasm</location>
    </subcellularLocation>
</comment>
<dbReference type="InterPro" id="IPR023194">
    <property type="entry name" value="eIF3-like_dom_sf"/>
</dbReference>
<protein>
    <recommendedName>
        <fullName evidence="4">Eukaryotic translation initiation factor 3 subunit J</fullName>
        <shortName evidence="4">eIF3j</shortName>
    </recommendedName>
    <alternativeName>
        <fullName evidence="4">Eukaryotic translation initiation factor 3 30 kDa subunit homolog</fullName>
        <shortName evidence="4">eIF-3 30 kDa subunit homolog</shortName>
    </alternativeName>
</protein>
<keyword evidence="2 4" id="KW-0396">Initiation factor</keyword>
<dbReference type="PANTHER" id="PTHR21681:SF0">
    <property type="entry name" value="EUKARYOTIC TRANSLATION INITIATION FACTOR 3 SUBUNIT J"/>
    <property type="match status" value="1"/>
</dbReference>
<dbReference type="Pfam" id="PF08597">
    <property type="entry name" value="eIF3_subunit"/>
    <property type="match status" value="1"/>
</dbReference>
<evidence type="ECO:0000313" key="6">
    <source>
        <dbReference type="EMBL" id="KAJ1986871.1"/>
    </source>
</evidence>
<name>A0ABQ8PDL9_9FUNG</name>
<keyword evidence="3 4" id="KW-0648">Protein biosynthesis</keyword>
<dbReference type="InterPro" id="IPR013906">
    <property type="entry name" value="eIF3j"/>
</dbReference>
<comment type="function">
    <text evidence="4">Component of the eukaryotic translation initiation factor 3 (eIF-3) complex, which is involved in protein synthesis of a specialized repertoire of mRNAs and, together with other initiation factors, stimulates binding of mRNA and methionyl-tRNAi to the 40S ribosome. The eIF-3 complex specifically targets and initiates translation of a subset of mRNAs involved in cell proliferation.</text>
</comment>
<dbReference type="Proteomes" id="UP001151295">
    <property type="component" value="Unassembled WGS sequence"/>
</dbReference>
<reference evidence="6" key="1">
    <citation type="submission" date="2022-07" db="EMBL/GenBank/DDBJ databases">
        <title>Phylogenomic reconstructions and comparative analyses of Kickxellomycotina fungi.</title>
        <authorList>
            <person name="Reynolds N.K."/>
            <person name="Stajich J.E."/>
            <person name="Barry K."/>
            <person name="Grigoriev I.V."/>
            <person name="Crous P."/>
            <person name="Smith M.E."/>
        </authorList>
    </citation>
    <scope>NUCLEOTIDE SEQUENCE</scope>
    <source>
        <strain evidence="6">BCRC 34882</strain>
    </source>
</reference>
<proteinExistence type="inferred from homology"/>
<dbReference type="GO" id="GO:0003743">
    <property type="term" value="F:translation initiation factor activity"/>
    <property type="evidence" value="ECO:0007669"/>
    <property type="project" value="UniProtKB-KW"/>
</dbReference>
<feature type="region of interest" description="Disordered" evidence="5">
    <location>
        <begin position="201"/>
        <end position="235"/>
    </location>
</feature>
<feature type="compositionally biased region" description="Acidic residues" evidence="5">
    <location>
        <begin position="26"/>
        <end position="47"/>
    </location>
</feature>
<keyword evidence="1 4" id="KW-0963">Cytoplasm</keyword>
<dbReference type="EMBL" id="JANBQD010000151">
    <property type="protein sequence ID" value="KAJ1986871.1"/>
    <property type="molecule type" value="Genomic_DNA"/>
</dbReference>
<comment type="caution">
    <text evidence="6">The sequence shown here is derived from an EMBL/GenBank/DDBJ whole genome shotgun (WGS) entry which is preliminary data.</text>
</comment>
<comment type="subunit">
    <text evidence="4">Component of the eukaryotic translation initiation factor 3 (eIF-3) complex.</text>
</comment>
<evidence type="ECO:0000256" key="5">
    <source>
        <dbReference type="SAM" id="MobiDB-lite"/>
    </source>
</evidence>
<keyword evidence="7" id="KW-1185">Reference proteome</keyword>
<feature type="compositionally biased region" description="Basic and acidic residues" evidence="5">
    <location>
        <begin position="201"/>
        <end position="210"/>
    </location>
</feature>
<evidence type="ECO:0000256" key="3">
    <source>
        <dbReference type="ARBA" id="ARBA00022917"/>
    </source>
</evidence>
<comment type="similarity">
    <text evidence="4">Belongs to the eIF-3 subunit J family.</text>
</comment>
<evidence type="ECO:0000256" key="4">
    <source>
        <dbReference type="HAMAP-Rule" id="MF_03009"/>
    </source>
</evidence>
<feature type="compositionally biased region" description="Low complexity" evidence="5">
    <location>
        <begin position="10"/>
        <end position="19"/>
    </location>
</feature>
<accession>A0ABQ8PDL9</accession>
<sequence>MSDWEDFDADNAAPALAPPRKNKWGEEDESDNSIPDNWDDSENETSEDEKPKQAAVPVSKPKTKMSLAEKIAERQAEREAAKKAAVQGGLESDEDDDGLLSTKERDQLRQVEADMQNTDELFAGLTIKDAEMNKTIVNANPKSQEEFDEFQKALAERIQKYQNNRMYVQFLDKFIRELALPLKDVDVRKFVSTLTALANEKQKASRDMNKSKKKSNKKTAVAAAPKNQLDMNDYSNAYDDYDDFM</sequence>
<evidence type="ECO:0000256" key="1">
    <source>
        <dbReference type="ARBA" id="ARBA00022490"/>
    </source>
</evidence>
<gene>
    <name evidence="4 6" type="primary">HCR1</name>
    <name evidence="6" type="ORF">EDC05_006114</name>
</gene>